<dbReference type="Gene3D" id="2.40.10.10">
    <property type="entry name" value="Trypsin-like serine proteases"/>
    <property type="match status" value="1"/>
</dbReference>
<accession>A0ABD1CEJ5</accession>
<feature type="domain" description="Peptidase S1" evidence="2">
    <location>
        <begin position="12"/>
        <end position="97"/>
    </location>
</feature>
<gene>
    <name evidence="3" type="ORF">pipiens_017875</name>
</gene>
<evidence type="ECO:0000313" key="4">
    <source>
        <dbReference type="Proteomes" id="UP001562425"/>
    </source>
</evidence>
<sequence>MYPKSESFAVTVLTDRFVVTTLHGYVLYEFDRDNIRVRVGQPAVGISDEFTQELPIEEAFLSSEDREDPRRAVLFKLDGRLQFAKHVQPICLWSGGDSSLDEMGVL</sequence>
<evidence type="ECO:0000259" key="2">
    <source>
        <dbReference type="Pfam" id="PF00089"/>
    </source>
</evidence>
<name>A0ABD1CEJ5_CULPP</name>
<feature type="non-terminal residue" evidence="3">
    <location>
        <position position="106"/>
    </location>
</feature>
<dbReference type="InterPro" id="IPR001254">
    <property type="entry name" value="Trypsin_dom"/>
</dbReference>
<dbReference type="AlphaFoldDB" id="A0ABD1CEJ5"/>
<dbReference type="Proteomes" id="UP001562425">
    <property type="component" value="Unassembled WGS sequence"/>
</dbReference>
<proteinExistence type="inferred from homology"/>
<evidence type="ECO:0000256" key="1">
    <source>
        <dbReference type="ARBA" id="ARBA00024195"/>
    </source>
</evidence>
<protein>
    <recommendedName>
        <fullName evidence="2">Peptidase S1 domain-containing protein</fullName>
    </recommendedName>
</protein>
<dbReference type="Pfam" id="PF00089">
    <property type="entry name" value="Trypsin"/>
    <property type="match status" value="1"/>
</dbReference>
<comment type="caution">
    <text evidence="3">The sequence shown here is derived from an EMBL/GenBank/DDBJ whole genome shotgun (WGS) entry which is preliminary data.</text>
</comment>
<dbReference type="InterPro" id="IPR043504">
    <property type="entry name" value="Peptidase_S1_PA_chymotrypsin"/>
</dbReference>
<reference evidence="3 4" key="1">
    <citation type="submission" date="2024-05" db="EMBL/GenBank/DDBJ databases">
        <title>Culex pipiens pipiens assembly and annotation.</title>
        <authorList>
            <person name="Alout H."/>
            <person name="Durand T."/>
        </authorList>
    </citation>
    <scope>NUCLEOTIDE SEQUENCE [LARGE SCALE GENOMIC DNA]</scope>
    <source>
        <strain evidence="3">HA-2024</strain>
        <tissue evidence="3">Whole body</tissue>
    </source>
</reference>
<keyword evidence="4" id="KW-1185">Reference proteome</keyword>
<organism evidence="3 4">
    <name type="scientific">Culex pipiens pipiens</name>
    <name type="common">Northern house mosquito</name>
    <dbReference type="NCBI Taxonomy" id="38569"/>
    <lineage>
        <taxon>Eukaryota</taxon>
        <taxon>Metazoa</taxon>
        <taxon>Ecdysozoa</taxon>
        <taxon>Arthropoda</taxon>
        <taxon>Hexapoda</taxon>
        <taxon>Insecta</taxon>
        <taxon>Pterygota</taxon>
        <taxon>Neoptera</taxon>
        <taxon>Endopterygota</taxon>
        <taxon>Diptera</taxon>
        <taxon>Nematocera</taxon>
        <taxon>Culicoidea</taxon>
        <taxon>Culicidae</taxon>
        <taxon>Culicinae</taxon>
        <taxon>Culicini</taxon>
        <taxon>Culex</taxon>
        <taxon>Culex</taxon>
    </lineage>
</organism>
<evidence type="ECO:0000313" key="3">
    <source>
        <dbReference type="EMBL" id="KAL1374815.1"/>
    </source>
</evidence>
<dbReference type="EMBL" id="JBEHCU010013023">
    <property type="protein sequence ID" value="KAL1374815.1"/>
    <property type="molecule type" value="Genomic_DNA"/>
</dbReference>
<dbReference type="InterPro" id="IPR009003">
    <property type="entry name" value="Peptidase_S1_PA"/>
</dbReference>
<dbReference type="SUPFAM" id="SSF50494">
    <property type="entry name" value="Trypsin-like serine proteases"/>
    <property type="match status" value="1"/>
</dbReference>
<comment type="similarity">
    <text evidence="1">Belongs to the peptidase S1 family. CLIP subfamily.</text>
</comment>